<dbReference type="Pfam" id="PF00501">
    <property type="entry name" value="AMP-binding"/>
    <property type="match status" value="1"/>
</dbReference>
<name>A0A226EUL4_FOLCA</name>
<dbReference type="OMA" id="NHVFEQV"/>
<evidence type="ECO:0000259" key="5">
    <source>
        <dbReference type="Pfam" id="PF00501"/>
    </source>
</evidence>
<dbReference type="GO" id="GO:0005783">
    <property type="term" value="C:endoplasmic reticulum"/>
    <property type="evidence" value="ECO:0007669"/>
    <property type="project" value="TreeGrafter"/>
</dbReference>
<keyword evidence="3" id="KW-0443">Lipid metabolism</keyword>
<dbReference type="InterPro" id="IPR042099">
    <property type="entry name" value="ANL_N_sf"/>
</dbReference>
<evidence type="ECO:0000256" key="3">
    <source>
        <dbReference type="ARBA" id="ARBA00023098"/>
    </source>
</evidence>
<evidence type="ECO:0000256" key="4">
    <source>
        <dbReference type="ARBA" id="ARBA00026121"/>
    </source>
</evidence>
<dbReference type="PROSITE" id="PS00455">
    <property type="entry name" value="AMP_BINDING"/>
    <property type="match status" value="1"/>
</dbReference>
<keyword evidence="7" id="KW-1185">Reference proteome</keyword>
<evidence type="ECO:0000313" key="6">
    <source>
        <dbReference type="EMBL" id="OXA61282.1"/>
    </source>
</evidence>
<gene>
    <name evidence="6" type="ORF">Fcan01_02532</name>
</gene>
<organism evidence="6 7">
    <name type="scientific">Folsomia candida</name>
    <name type="common">Springtail</name>
    <dbReference type="NCBI Taxonomy" id="158441"/>
    <lineage>
        <taxon>Eukaryota</taxon>
        <taxon>Metazoa</taxon>
        <taxon>Ecdysozoa</taxon>
        <taxon>Arthropoda</taxon>
        <taxon>Hexapoda</taxon>
        <taxon>Collembola</taxon>
        <taxon>Entomobryomorpha</taxon>
        <taxon>Isotomoidea</taxon>
        <taxon>Isotomidae</taxon>
        <taxon>Proisotominae</taxon>
        <taxon>Folsomia</taxon>
    </lineage>
</organism>
<evidence type="ECO:0000313" key="7">
    <source>
        <dbReference type="Proteomes" id="UP000198287"/>
    </source>
</evidence>
<dbReference type="InterPro" id="IPR020845">
    <property type="entry name" value="AMP-binding_CS"/>
</dbReference>
<dbReference type="AlphaFoldDB" id="A0A226EUL4"/>
<dbReference type="InterPro" id="IPR000873">
    <property type="entry name" value="AMP-dep_synth/lig_dom"/>
</dbReference>
<dbReference type="OrthoDB" id="3633556at2759"/>
<dbReference type="PANTHER" id="PTHR43272">
    <property type="entry name" value="LONG-CHAIN-FATTY-ACID--COA LIGASE"/>
    <property type="match status" value="1"/>
</dbReference>
<feature type="domain" description="AMP-dependent synthetase/ligase" evidence="5">
    <location>
        <begin position="182"/>
        <end position="602"/>
    </location>
</feature>
<dbReference type="Pfam" id="PF23562">
    <property type="entry name" value="AMP-binding_C_3"/>
    <property type="match status" value="1"/>
</dbReference>
<dbReference type="STRING" id="158441.A0A226EUL4"/>
<accession>A0A226EUL4</accession>
<comment type="caution">
    <text evidence="6">The sequence shown here is derived from an EMBL/GenBank/DDBJ whole genome shotgun (WGS) entry which is preliminary data.</text>
</comment>
<dbReference type="EMBL" id="LNIX01000001">
    <property type="protein sequence ID" value="OXA61282.1"/>
    <property type="molecule type" value="Genomic_DNA"/>
</dbReference>
<reference evidence="6 7" key="1">
    <citation type="submission" date="2015-12" db="EMBL/GenBank/DDBJ databases">
        <title>The genome of Folsomia candida.</title>
        <authorList>
            <person name="Faddeeva A."/>
            <person name="Derks M.F."/>
            <person name="Anvar Y."/>
            <person name="Smit S."/>
            <person name="Van Straalen N."/>
            <person name="Roelofs D."/>
        </authorList>
    </citation>
    <scope>NUCLEOTIDE SEQUENCE [LARGE SCALE GENOMIC DNA]</scope>
    <source>
        <strain evidence="6 7">VU population</strain>
        <tissue evidence="6">Whole body</tissue>
    </source>
</reference>
<evidence type="ECO:0000256" key="2">
    <source>
        <dbReference type="ARBA" id="ARBA00022832"/>
    </source>
</evidence>
<evidence type="ECO:0000256" key="1">
    <source>
        <dbReference type="ARBA" id="ARBA00022598"/>
    </source>
</evidence>
<dbReference type="GO" id="GO:0004467">
    <property type="term" value="F:long-chain fatty acid-CoA ligase activity"/>
    <property type="evidence" value="ECO:0007669"/>
    <property type="project" value="UniProtKB-EC"/>
</dbReference>
<keyword evidence="2" id="KW-0276">Fatty acid metabolism</keyword>
<dbReference type="SUPFAM" id="SSF56801">
    <property type="entry name" value="Acetyl-CoA synthetase-like"/>
    <property type="match status" value="1"/>
</dbReference>
<sequence length="797" mass="88225">MPSVAQIDESLPVLTGFGIPLKKSNENDRFQNGFVKNNRRHLNGISVDNIKNSEKNGNHIENGYTNGYHNGHLNGGEEILNGENPVRSKKLTNGVRLSGDISDKKSFHTTDTTNVSEVTPTTVDPSLEWKYDGKVHDKGPDQVLPSEALYTWHPDGATRISKLGIGEMSERKPMSVPHLLMRACARAPQRAAMAVKRNGDWQKWTYTDYLNDVRTAAKGFIALGLERYHAVCILGFNTPEWFLSDLGAIFAGGFAAGIYTTNSPESCAYVGNDSRANIFVVEDDKQLAKVLEIRDQLPHLKAIIQYTGEPTVPGVYSWSKLMMLGSQQSDDELEARLKTVAINQCCTLIYTSGTTGNPKGVMLSHDNMTWTAHVNSQLCGFRDFVEEYISFLPLSHVAAQMADIYCPLTCSATVYFADKNALKGTLIDTMKEIKPTKFLAVPRVWEKMYEKMMDIGRQTTGVKKMIATWAKAKGLDYNMKRMNGVEDPETFGFKMANKIILTKIRDALGLTRCDLHLSGAAPINPEILKYFYSLNIVVTEVYGMSECSGPHAMAVERQDVTMFRLGSCGKTILGASTRLSNPDADGNGEVCIGGRHVLMGYLDQPEKTIGAIDDGGWLHSEDIGKVDSDGFLYITGRLKELLITAGGENVAPVPIEDNVKTALPIVSQAVLLGDRLKFLSILLTLKTDVDKETQEPLDKLLPVTKDWLKKNADCNCETVQDVMQELYEKNNQQLVQAIQAGIDAANKKAPSQAQKIQKWTILPRDFSTFGGELGPTLKLKRQTVYDKYSDTISSLYN</sequence>
<proteinExistence type="predicted"/>
<protein>
    <recommendedName>
        <fullName evidence="4">long-chain-fatty-acid--CoA ligase</fullName>
        <ecNumber evidence="4">6.2.1.3</ecNumber>
    </recommendedName>
</protein>
<dbReference type="Gene3D" id="3.40.50.12780">
    <property type="entry name" value="N-terminal domain of ligase-like"/>
    <property type="match status" value="2"/>
</dbReference>
<dbReference type="EC" id="6.2.1.3" evidence="4"/>
<dbReference type="Proteomes" id="UP000198287">
    <property type="component" value="Unassembled WGS sequence"/>
</dbReference>
<keyword evidence="1 6" id="KW-0436">Ligase</keyword>
<dbReference type="PANTHER" id="PTHR43272:SF32">
    <property type="entry name" value="AMP-DEPENDENT SYNTHETASE_LIGASE DOMAIN-CONTAINING PROTEIN"/>
    <property type="match status" value="1"/>
</dbReference>
<dbReference type="GO" id="GO:0016020">
    <property type="term" value="C:membrane"/>
    <property type="evidence" value="ECO:0007669"/>
    <property type="project" value="TreeGrafter"/>
</dbReference>